<sequence>MKIALAALAIVVLATISLGAFITMPAGLDPIQIEATAPNVKRGAYLARVAGCVACHTDASGGGAPFAGGVALESKFGTFYSPNITQDAQSGIGDWSLEDFARALRHGISPGGTPYYPAFPYAFYASLNDRDVSDLWAALRTVPADATPSRDHDVGFPFSLRSGLRVWRAVFAAPPVVETDPARSAAWNRGRFIADGLAHCGACHTPRNLAGAPMLERAYTGDPAMLDGGSSPPIDAATLRANGWTREALITALRTGIAPDGDVLGGSMKEVVSDGTSYLLPLHLEDLATFLLDED</sequence>
<dbReference type="RefSeq" id="WP_090878327.1">
    <property type="nucleotide sequence ID" value="NZ_FMXQ01000007.1"/>
</dbReference>
<protein>
    <recommendedName>
        <fullName evidence="5">Cytochrome c domain-containing protein</fullName>
    </recommendedName>
</protein>
<evidence type="ECO:0000259" key="5">
    <source>
        <dbReference type="PROSITE" id="PS51007"/>
    </source>
</evidence>
<name>A0A1G6DL69_9HYPH</name>
<dbReference type="PROSITE" id="PS51007">
    <property type="entry name" value="CYTC"/>
    <property type="match status" value="1"/>
</dbReference>
<proteinExistence type="predicted"/>
<keyword evidence="3 4" id="KW-0408">Iron</keyword>
<evidence type="ECO:0000256" key="2">
    <source>
        <dbReference type="ARBA" id="ARBA00022723"/>
    </source>
</evidence>
<evidence type="ECO:0000256" key="1">
    <source>
        <dbReference type="ARBA" id="ARBA00022617"/>
    </source>
</evidence>
<dbReference type="InterPro" id="IPR051459">
    <property type="entry name" value="Cytochrome_c-type_DH"/>
</dbReference>
<reference evidence="6 7" key="1">
    <citation type="submission" date="2016-10" db="EMBL/GenBank/DDBJ databases">
        <authorList>
            <person name="de Groot N.N."/>
        </authorList>
    </citation>
    <scope>NUCLEOTIDE SEQUENCE [LARGE SCALE GENOMIC DNA]</scope>
    <source>
        <strain evidence="6 7">ATCC 35022</strain>
    </source>
</reference>
<organism evidence="6 7">
    <name type="scientific">Bauldia litoralis</name>
    <dbReference type="NCBI Taxonomy" id="665467"/>
    <lineage>
        <taxon>Bacteria</taxon>
        <taxon>Pseudomonadati</taxon>
        <taxon>Pseudomonadota</taxon>
        <taxon>Alphaproteobacteria</taxon>
        <taxon>Hyphomicrobiales</taxon>
        <taxon>Kaistiaceae</taxon>
        <taxon>Bauldia</taxon>
    </lineage>
</organism>
<dbReference type="OrthoDB" id="9811281at2"/>
<evidence type="ECO:0000256" key="3">
    <source>
        <dbReference type="ARBA" id="ARBA00023004"/>
    </source>
</evidence>
<dbReference type="Pfam" id="PF00034">
    <property type="entry name" value="Cytochrom_C"/>
    <property type="match status" value="1"/>
</dbReference>
<dbReference type="AlphaFoldDB" id="A0A1G6DL69"/>
<dbReference type="GO" id="GO:0009055">
    <property type="term" value="F:electron transfer activity"/>
    <property type="evidence" value="ECO:0007669"/>
    <property type="project" value="InterPro"/>
</dbReference>
<keyword evidence="2 4" id="KW-0479">Metal-binding</keyword>
<dbReference type="Gene3D" id="1.10.760.10">
    <property type="entry name" value="Cytochrome c-like domain"/>
    <property type="match status" value="1"/>
</dbReference>
<feature type="domain" description="Cytochrome c" evidence="5">
    <location>
        <begin position="38"/>
        <end position="143"/>
    </location>
</feature>
<dbReference type="InterPro" id="IPR009056">
    <property type="entry name" value="Cyt_c-like_dom"/>
</dbReference>
<dbReference type="InterPro" id="IPR036909">
    <property type="entry name" value="Cyt_c-like_dom_sf"/>
</dbReference>
<dbReference type="GO" id="GO:0020037">
    <property type="term" value="F:heme binding"/>
    <property type="evidence" value="ECO:0007669"/>
    <property type="project" value="InterPro"/>
</dbReference>
<keyword evidence="7" id="KW-1185">Reference proteome</keyword>
<dbReference type="GO" id="GO:0046872">
    <property type="term" value="F:metal ion binding"/>
    <property type="evidence" value="ECO:0007669"/>
    <property type="project" value="UniProtKB-KW"/>
</dbReference>
<dbReference type="EMBL" id="FMXQ01000007">
    <property type="protein sequence ID" value="SDB45575.1"/>
    <property type="molecule type" value="Genomic_DNA"/>
</dbReference>
<keyword evidence="1 4" id="KW-0349">Heme</keyword>
<dbReference type="PANTHER" id="PTHR35008:SF8">
    <property type="entry name" value="ALCOHOL DEHYDROGENASE CYTOCHROME C SUBUNIT"/>
    <property type="match status" value="1"/>
</dbReference>
<evidence type="ECO:0000256" key="4">
    <source>
        <dbReference type="PROSITE-ProRule" id="PRU00433"/>
    </source>
</evidence>
<evidence type="ECO:0000313" key="6">
    <source>
        <dbReference type="EMBL" id="SDB45575.1"/>
    </source>
</evidence>
<evidence type="ECO:0000313" key="7">
    <source>
        <dbReference type="Proteomes" id="UP000199071"/>
    </source>
</evidence>
<dbReference type="Proteomes" id="UP000199071">
    <property type="component" value="Unassembled WGS sequence"/>
</dbReference>
<dbReference type="SUPFAM" id="SSF46626">
    <property type="entry name" value="Cytochrome c"/>
    <property type="match status" value="2"/>
</dbReference>
<gene>
    <name evidence="6" type="ORF">SAMN02982931_03528</name>
</gene>
<dbReference type="PANTHER" id="PTHR35008">
    <property type="entry name" value="BLL4482 PROTEIN-RELATED"/>
    <property type="match status" value="1"/>
</dbReference>
<dbReference type="STRING" id="665467.SAMN02982931_03528"/>
<accession>A0A1G6DL69</accession>